<dbReference type="InterPro" id="IPR024738">
    <property type="entry name" value="Hfi1/Tada1"/>
</dbReference>
<reference evidence="7" key="1">
    <citation type="journal article" date="2018" name="Nat. Microbiol.">
        <title>Leveraging single-cell genomics to expand the fungal tree of life.</title>
        <authorList>
            <person name="Ahrendt S.R."/>
            <person name="Quandt C.A."/>
            <person name="Ciobanu D."/>
            <person name="Clum A."/>
            <person name="Salamov A."/>
            <person name="Andreopoulos B."/>
            <person name="Cheng J.F."/>
            <person name="Woyke T."/>
            <person name="Pelin A."/>
            <person name="Henrissat B."/>
            <person name="Reynolds N.K."/>
            <person name="Benny G.L."/>
            <person name="Smith M.E."/>
            <person name="James T.Y."/>
            <person name="Grigoriev I.V."/>
        </authorList>
    </citation>
    <scope>NUCLEOTIDE SEQUENCE [LARGE SCALE GENOMIC DNA]</scope>
    <source>
        <strain evidence="7">Benny S71-1</strain>
    </source>
</reference>
<evidence type="ECO:0000313" key="7">
    <source>
        <dbReference type="Proteomes" id="UP000278143"/>
    </source>
</evidence>
<dbReference type="PANTHER" id="PTHR21277:SF5">
    <property type="entry name" value="TRANSCRIPTIONAL ADAPTER 1"/>
    <property type="match status" value="1"/>
</dbReference>
<dbReference type="PANTHER" id="PTHR21277">
    <property type="entry name" value="TRANSCRIPTIONAL ADAPTER 1"/>
    <property type="match status" value="1"/>
</dbReference>
<evidence type="ECO:0000256" key="1">
    <source>
        <dbReference type="ARBA" id="ARBA00004123"/>
    </source>
</evidence>
<proteinExistence type="predicted"/>
<evidence type="ECO:0000313" key="6">
    <source>
        <dbReference type="EMBL" id="RKP24888.1"/>
    </source>
</evidence>
<dbReference type="OrthoDB" id="10264870at2759"/>
<keyword evidence="7" id="KW-1185">Reference proteome</keyword>
<dbReference type="EMBL" id="KZ989986">
    <property type="protein sequence ID" value="RKP24888.1"/>
    <property type="molecule type" value="Genomic_DNA"/>
</dbReference>
<feature type="region of interest" description="Disordered" evidence="5">
    <location>
        <begin position="83"/>
        <end position="144"/>
    </location>
</feature>
<organism evidence="6 7">
    <name type="scientific">Syncephalis pseudoplumigaleata</name>
    <dbReference type="NCBI Taxonomy" id="1712513"/>
    <lineage>
        <taxon>Eukaryota</taxon>
        <taxon>Fungi</taxon>
        <taxon>Fungi incertae sedis</taxon>
        <taxon>Zoopagomycota</taxon>
        <taxon>Zoopagomycotina</taxon>
        <taxon>Zoopagomycetes</taxon>
        <taxon>Zoopagales</taxon>
        <taxon>Piptocephalidaceae</taxon>
        <taxon>Syncephalis</taxon>
    </lineage>
</organism>
<dbReference type="GO" id="GO:0003713">
    <property type="term" value="F:transcription coactivator activity"/>
    <property type="evidence" value="ECO:0007669"/>
    <property type="project" value="TreeGrafter"/>
</dbReference>
<feature type="region of interest" description="Disordered" evidence="5">
    <location>
        <begin position="302"/>
        <end position="336"/>
    </location>
</feature>
<dbReference type="AlphaFoldDB" id="A0A4P9YY64"/>
<dbReference type="GO" id="GO:0006357">
    <property type="term" value="P:regulation of transcription by RNA polymerase II"/>
    <property type="evidence" value="ECO:0007669"/>
    <property type="project" value="TreeGrafter"/>
</dbReference>
<protein>
    <submittedName>
        <fullName evidence="6">Transcriptional regulator of RNA polII, SAGA, subunit-domain-containing protein</fullName>
    </submittedName>
</protein>
<feature type="compositionally biased region" description="Basic and acidic residues" evidence="5">
    <location>
        <begin position="103"/>
        <end position="144"/>
    </location>
</feature>
<feature type="compositionally biased region" description="Acidic residues" evidence="5">
    <location>
        <begin position="398"/>
        <end position="415"/>
    </location>
</feature>
<feature type="compositionally biased region" description="Basic and acidic residues" evidence="5">
    <location>
        <begin position="314"/>
        <end position="328"/>
    </location>
</feature>
<evidence type="ECO:0000256" key="2">
    <source>
        <dbReference type="ARBA" id="ARBA00023015"/>
    </source>
</evidence>
<name>A0A4P9YY64_9FUNG</name>
<dbReference type="Proteomes" id="UP000278143">
    <property type="component" value="Unassembled WGS sequence"/>
</dbReference>
<comment type="subcellular location">
    <subcellularLocation>
        <location evidence="1">Nucleus</location>
    </subcellularLocation>
</comment>
<evidence type="ECO:0000256" key="3">
    <source>
        <dbReference type="ARBA" id="ARBA00023163"/>
    </source>
</evidence>
<keyword evidence="3" id="KW-0804">Transcription</keyword>
<dbReference type="GO" id="GO:0005634">
    <property type="term" value="C:nucleus"/>
    <property type="evidence" value="ECO:0007669"/>
    <property type="project" value="UniProtKB-SubCell"/>
</dbReference>
<keyword evidence="4" id="KW-0539">Nucleus</keyword>
<dbReference type="Pfam" id="PF12767">
    <property type="entry name" value="SAGA-Tad1"/>
    <property type="match status" value="1"/>
</dbReference>
<keyword evidence="2" id="KW-0805">Transcription regulation</keyword>
<dbReference type="GO" id="GO:0000124">
    <property type="term" value="C:SAGA complex"/>
    <property type="evidence" value="ECO:0007669"/>
    <property type="project" value="TreeGrafter"/>
</dbReference>
<evidence type="ECO:0000256" key="4">
    <source>
        <dbReference type="ARBA" id="ARBA00023242"/>
    </source>
</evidence>
<feature type="region of interest" description="Disordered" evidence="5">
    <location>
        <begin position="384"/>
        <end position="420"/>
    </location>
</feature>
<gene>
    <name evidence="6" type="ORF">SYNPS1DRAFT_29366</name>
</gene>
<dbReference type="CDD" id="cd22933">
    <property type="entry name" value="HFD_HFI1"/>
    <property type="match status" value="1"/>
</dbReference>
<accession>A0A4P9YY64</accession>
<evidence type="ECO:0000256" key="5">
    <source>
        <dbReference type="SAM" id="MobiDB-lite"/>
    </source>
</evidence>
<sequence length="434" mass="47596">MAPDGRRDTLAFKEKLNQVLGTNAVHYWSALKEFLTGRLNRDEFDHWATLYLPADQIYLHNEFLLSTLFNALLETPPNDAGKGLKRKFGETDGDAGKTAAGEDGAKTPADAKSERPAKRKETPAERKHRELKQAVRALSKSERDRIRSLLKKQSNASSMPAPLPAAPPRISFPPPLVKLAQDPETLPAFATEYMRTLQAPFSSDAKGIPSGDALLDRMHAVAMEQGIHGIQQDAVRLMFSALEASIMHMKTIIEQCIIKLRANRLFGIRTHGASGELDGKGQELAAASITAADGIVHMEDEAGEEGHGAAGVDASDKDKPAVADEKRPAGRRHPRMSTTIQPRDLLFMARVSPHIMVESPLNIERLNSVVLSNTRLEHELSQQRAKQLTSAIDREYGGDDDDDGGGEDDAMETETEEHATLDEFLDSVLGIQYA</sequence>